<comment type="caution">
    <text evidence="2">The sequence shown here is derived from an EMBL/GenBank/DDBJ whole genome shotgun (WGS) entry which is preliminary data.</text>
</comment>
<gene>
    <name evidence="2" type="ORF">IHQ68_18840</name>
</gene>
<dbReference type="Gene3D" id="3.10.129.10">
    <property type="entry name" value="Hotdog Thioesterase"/>
    <property type="match status" value="1"/>
</dbReference>
<evidence type="ECO:0000259" key="1">
    <source>
        <dbReference type="Pfam" id="PF01575"/>
    </source>
</evidence>
<dbReference type="Proteomes" id="UP001181622">
    <property type="component" value="Unassembled WGS sequence"/>
</dbReference>
<organism evidence="2 3">
    <name type="scientific">Chelatococcus sambhunathii</name>
    <dbReference type="NCBI Taxonomy" id="363953"/>
    <lineage>
        <taxon>Bacteria</taxon>
        <taxon>Pseudomonadati</taxon>
        <taxon>Pseudomonadota</taxon>
        <taxon>Alphaproteobacteria</taxon>
        <taxon>Hyphomicrobiales</taxon>
        <taxon>Chelatococcaceae</taxon>
        <taxon>Chelatococcus</taxon>
    </lineage>
</organism>
<dbReference type="SUPFAM" id="SSF54637">
    <property type="entry name" value="Thioesterase/thiol ester dehydrase-isomerase"/>
    <property type="match status" value="1"/>
</dbReference>
<dbReference type="RefSeq" id="WP_309394642.1">
    <property type="nucleotide sequence ID" value="NZ_JADBEO010000064.1"/>
</dbReference>
<dbReference type="PANTHER" id="PTHR43664">
    <property type="entry name" value="MONOAMINE OXIDASE-RELATED"/>
    <property type="match status" value="1"/>
</dbReference>
<protein>
    <submittedName>
        <fullName evidence="2">MaoC family dehydratase</fullName>
    </submittedName>
</protein>
<accession>A0ABU1DL07</accession>
<proteinExistence type="predicted"/>
<dbReference type="InterPro" id="IPR052342">
    <property type="entry name" value="MCH/BMMD"/>
</dbReference>
<dbReference type="InterPro" id="IPR002539">
    <property type="entry name" value="MaoC-like_dom"/>
</dbReference>
<sequence length="153" mass="17130">MTQPKYAFEDFRPGDVAEYGGLVVDRDEMVQFAREYDPQPMHVSEEAAHGSMLGELIGSGWYTTALLMRMNCEAFLIEATSMGAPGVDSVEWRAPVRAGDTLRVRREVLSARRSMSRPDVGIVKFAFDVLNQHDAVVMRQVGSIMFGRRREAA</sequence>
<name>A0ABU1DL07_9HYPH</name>
<evidence type="ECO:0000313" key="2">
    <source>
        <dbReference type="EMBL" id="MDR4308683.1"/>
    </source>
</evidence>
<keyword evidence="3" id="KW-1185">Reference proteome</keyword>
<dbReference type="PANTHER" id="PTHR43664:SF1">
    <property type="entry name" value="BETA-METHYLMALYL-COA DEHYDRATASE"/>
    <property type="match status" value="1"/>
</dbReference>
<dbReference type="Pfam" id="PF01575">
    <property type="entry name" value="MaoC_dehydratas"/>
    <property type="match status" value="1"/>
</dbReference>
<dbReference type="CDD" id="cd03454">
    <property type="entry name" value="YdeM"/>
    <property type="match status" value="1"/>
</dbReference>
<feature type="domain" description="MaoC-like" evidence="1">
    <location>
        <begin position="22"/>
        <end position="113"/>
    </location>
</feature>
<dbReference type="EMBL" id="JADBEO010000064">
    <property type="protein sequence ID" value="MDR4308683.1"/>
    <property type="molecule type" value="Genomic_DNA"/>
</dbReference>
<reference evidence="2" key="1">
    <citation type="submission" date="2020-10" db="EMBL/GenBank/DDBJ databases">
        <authorList>
            <person name="Abbas A."/>
            <person name="Razzaq R."/>
            <person name="Waqas M."/>
            <person name="Abbas N."/>
            <person name="Nielsen T.K."/>
            <person name="Hansen L.H."/>
            <person name="Hussain S."/>
            <person name="Shahid M."/>
        </authorList>
    </citation>
    <scope>NUCLEOTIDE SEQUENCE</scope>
    <source>
        <strain evidence="2">S14</strain>
    </source>
</reference>
<dbReference type="InterPro" id="IPR029069">
    <property type="entry name" value="HotDog_dom_sf"/>
</dbReference>
<evidence type="ECO:0000313" key="3">
    <source>
        <dbReference type="Proteomes" id="UP001181622"/>
    </source>
</evidence>